<keyword evidence="11" id="KW-0407">Ion channel</keyword>
<dbReference type="SUPFAM" id="SSF53850">
    <property type="entry name" value="Periplasmic binding protein-like II"/>
    <property type="match status" value="1"/>
</dbReference>
<keyword evidence="5 12" id="KW-1133">Transmembrane helix</keyword>
<keyword evidence="10" id="KW-1071">Ligand-gated ion channel</keyword>
<dbReference type="GO" id="GO:0005886">
    <property type="term" value="C:plasma membrane"/>
    <property type="evidence" value="ECO:0007669"/>
    <property type="project" value="UniProtKB-SubCell"/>
</dbReference>
<evidence type="ECO:0000256" key="2">
    <source>
        <dbReference type="ARBA" id="ARBA00022448"/>
    </source>
</evidence>
<evidence type="ECO:0000256" key="7">
    <source>
        <dbReference type="ARBA" id="ARBA00023136"/>
    </source>
</evidence>
<feature type="transmembrane region" description="Helical" evidence="12">
    <location>
        <begin position="202"/>
        <end position="226"/>
    </location>
</feature>
<organism evidence="14">
    <name type="scientific">Dermatophagoides farinae</name>
    <name type="common">American house dust mite</name>
    <dbReference type="NCBI Taxonomy" id="6954"/>
    <lineage>
        <taxon>Eukaryota</taxon>
        <taxon>Metazoa</taxon>
        <taxon>Ecdysozoa</taxon>
        <taxon>Arthropoda</taxon>
        <taxon>Chelicerata</taxon>
        <taxon>Arachnida</taxon>
        <taxon>Acari</taxon>
        <taxon>Acariformes</taxon>
        <taxon>Sarcoptiformes</taxon>
        <taxon>Astigmata</taxon>
        <taxon>Psoroptidia</taxon>
        <taxon>Analgoidea</taxon>
        <taxon>Pyroglyphidae</taxon>
        <taxon>Dermatophagoidinae</taxon>
        <taxon>Dermatophagoides</taxon>
    </lineage>
</organism>
<dbReference type="PANTHER" id="PTHR42643">
    <property type="entry name" value="IONOTROPIC RECEPTOR 20A-RELATED"/>
    <property type="match status" value="1"/>
</dbReference>
<keyword evidence="6" id="KW-0406">Ion transport</keyword>
<evidence type="ECO:0000256" key="8">
    <source>
        <dbReference type="ARBA" id="ARBA00023170"/>
    </source>
</evidence>
<keyword evidence="9" id="KW-0325">Glycoprotein</keyword>
<evidence type="ECO:0000256" key="1">
    <source>
        <dbReference type="ARBA" id="ARBA00004651"/>
    </source>
</evidence>
<feature type="transmembrane region" description="Helical" evidence="12">
    <location>
        <begin position="465"/>
        <end position="490"/>
    </location>
</feature>
<evidence type="ECO:0000256" key="6">
    <source>
        <dbReference type="ARBA" id="ARBA00023065"/>
    </source>
</evidence>
<keyword evidence="8" id="KW-0675">Receptor</keyword>
<keyword evidence="7 12" id="KW-0472">Membrane</keyword>
<protein>
    <submittedName>
        <fullName evidence="14">Ligand-gated ion channel-like protein 2</fullName>
    </submittedName>
</protein>
<evidence type="ECO:0000313" key="14">
    <source>
        <dbReference type="EMBL" id="KAH7639269.1"/>
    </source>
</evidence>
<comment type="subcellular location">
    <subcellularLocation>
        <location evidence="1">Cell membrane</location>
        <topology evidence="1">Multi-pass membrane protein</topology>
    </subcellularLocation>
</comment>
<evidence type="ECO:0000256" key="3">
    <source>
        <dbReference type="ARBA" id="ARBA00022475"/>
    </source>
</evidence>
<accession>A0A9D4NV44</accession>
<gene>
    <name evidence="14" type="ORF">HUG17_3302</name>
</gene>
<evidence type="ECO:0000256" key="11">
    <source>
        <dbReference type="ARBA" id="ARBA00023303"/>
    </source>
</evidence>
<sequence length="493" mass="58274">MKLNLMGKIFRIGINYVTIDLNQTLSASRSSSTTNGIEIEMLNTMANYFNFSYKLINYNGIYGDPIDHNYINGTWTGIVAGLIANKIDLGIGGITHKYERQKVIKFLYPHWIDRLTYATTMPEHEQLYLDRFFHPFHSFVWIMLIIVFISFTIFNWLDCYLWIDKKRKNSFVWSMMGTLLRQPLSSSSWITNEQRQSKKCLFIIWLLSTIILTSAYSGCLLSNIAIPESKYIDNIWKLIDSLQTEQLLMIGTDNELNQGSLQTEQYINDRREFMEKRLIGNHQHGKHYNLTVMIKNHRESLRILMDESTKFSHHHYYQYNGKSRRRQLAILLSEERANLIRISLGDGSFYLPPNNPSTTLNQNIMSFAINSRLYDQYHNDFNQLIQRIIATGMQKCWGLQFSLYLRRFYQNQRYPSTTTTTTSTLSDRDRLDLYWFQDLTNNNDYYDNETLKTSFITIRMENMIVIFYVYFIHISIASLLLIMEIIFSYLSDR</sequence>
<dbReference type="Gene3D" id="3.40.190.10">
    <property type="entry name" value="Periplasmic binding protein-like II"/>
    <property type="match status" value="1"/>
</dbReference>
<feature type="domain" description="Ionotropic glutamate receptor L-glutamate and glycine-binding" evidence="13">
    <location>
        <begin position="26"/>
        <end position="110"/>
    </location>
</feature>
<evidence type="ECO:0000256" key="4">
    <source>
        <dbReference type="ARBA" id="ARBA00022692"/>
    </source>
</evidence>
<comment type="caution">
    <text evidence="14">The sequence shown here is derived from an EMBL/GenBank/DDBJ whole genome shotgun (WGS) entry which is preliminary data.</text>
</comment>
<evidence type="ECO:0000256" key="10">
    <source>
        <dbReference type="ARBA" id="ARBA00023286"/>
    </source>
</evidence>
<evidence type="ECO:0000256" key="5">
    <source>
        <dbReference type="ARBA" id="ARBA00022989"/>
    </source>
</evidence>
<dbReference type="Pfam" id="PF10613">
    <property type="entry name" value="Lig_chan-Glu_bd"/>
    <property type="match status" value="1"/>
</dbReference>
<keyword evidence="3" id="KW-1003">Cell membrane</keyword>
<dbReference type="Gene3D" id="1.10.287.70">
    <property type="match status" value="1"/>
</dbReference>
<evidence type="ECO:0000259" key="13">
    <source>
        <dbReference type="Pfam" id="PF10613"/>
    </source>
</evidence>
<name>A0A9D4NV44_DERFA</name>
<dbReference type="GO" id="GO:0015276">
    <property type="term" value="F:ligand-gated monoatomic ion channel activity"/>
    <property type="evidence" value="ECO:0007669"/>
    <property type="project" value="InterPro"/>
</dbReference>
<dbReference type="EMBL" id="SDOV01000007">
    <property type="protein sequence ID" value="KAH7639269.1"/>
    <property type="molecule type" value="Genomic_DNA"/>
</dbReference>
<feature type="transmembrane region" description="Helical" evidence="12">
    <location>
        <begin position="139"/>
        <end position="163"/>
    </location>
</feature>
<keyword evidence="2" id="KW-0813">Transport</keyword>
<evidence type="ECO:0000256" key="12">
    <source>
        <dbReference type="SAM" id="Phobius"/>
    </source>
</evidence>
<reference evidence="14" key="1">
    <citation type="submission" date="2020-06" db="EMBL/GenBank/DDBJ databases">
        <authorList>
            <person name="Ji K."/>
            <person name="Li J."/>
        </authorList>
    </citation>
    <scope>NUCLEOTIDE SEQUENCE</scope>
    <source>
        <strain evidence="14">JKM2019</strain>
        <tissue evidence="14">Whole body</tissue>
    </source>
</reference>
<dbReference type="PANTHER" id="PTHR42643:SF24">
    <property type="entry name" value="IONOTROPIC RECEPTOR 60A"/>
    <property type="match status" value="1"/>
</dbReference>
<dbReference type="Proteomes" id="UP000828236">
    <property type="component" value="Unassembled WGS sequence"/>
</dbReference>
<proteinExistence type="predicted"/>
<dbReference type="AlphaFoldDB" id="A0A9D4NV44"/>
<evidence type="ECO:0000256" key="9">
    <source>
        <dbReference type="ARBA" id="ARBA00023180"/>
    </source>
</evidence>
<keyword evidence="4 12" id="KW-0812">Transmembrane</keyword>
<reference evidence="14" key="2">
    <citation type="journal article" date="2021" name="World Allergy Organ. J.">
        <title>Chromosome-level assembly of Dermatophagoides farinae genome and transcriptome reveals two novel allergens Der f 37 and Der f 39.</title>
        <authorList>
            <person name="Chen J."/>
            <person name="Cai Z."/>
            <person name="Fan D."/>
            <person name="Hu J."/>
            <person name="Hou Y."/>
            <person name="He Y."/>
            <person name="Zhang Z."/>
            <person name="Zhao Z."/>
            <person name="Gao P."/>
            <person name="Hu W."/>
            <person name="Sun J."/>
            <person name="Li J."/>
            <person name="Ji K."/>
        </authorList>
    </citation>
    <scope>NUCLEOTIDE SEQUENCE</scope>
    <source>
        <strain evidence="14">JKM2019</strain>
    </source>
</reference>
<dbReference type="InterPro" id="IPR052192">
    <property type="entry name" value="Insect_Ionotropic_Sensory_Rcpt"/>
</dbReference>
<dbReference type="InterPro" id="IPR019594">
    <property type="entry name" value="Glu/Gly-bd"/>
</dbReference>